<dbReference type="Gene3D" id="3.40.50.2300">
    <property type="match status" value="2"/>
</dbReference>
<dbReference type="PANTHER" id="PTHR30146:SF153">
    <property type="entry name" value="LACTOSE OPERON REPRESSOR"/>
    <property type="match status" value="1"/>
</dbReference>
<dbReference type="GO" id="GO:0003700">
    <property type="term" value="F:DNA-binding transcription factor activity"/>
    <property type="evidence" value="ECO:0007669"/>
    <property type="project" value="TreeGrafter"/>
</dbReference>
<keyword evidence="1" id="KW-0805">Transcription regulation</keyword>
<dbReference type="PROSITE" id="PS00356">
    <property type="entry name" value="HTH_LACI_1"/>
    <property type="match status" value="1"/>
</dbReference>
<dbReference type="SMART" id="SM00354">
    <property type="entry name" value="HTH_LACI"/>
    <property type="match status" value="1"/>
</dbReference>
<feature type="domain" description="HTH lacI-type" evidence="4">
    <location>
        <begin position="10"/>
        <end position="64"/>
    </location>
</feature>
<dbReference type="EMBL" id="MDHJ01000001">
    <property type="protein sequence ID" value="OUE07597.1"/>
    <property type="molecule type" value="Genomic_DNA"/>
</dbReference>
<dbReference type="CDD" id="cd01574">
    <property type="entry name" value="PBP1_LacI"/>
    <property type="match status" value="1"/>
</dbReference>
<keyword evidence="2" id="KW-0238">DNA-binding</keyword>
<evidence type="ECO:0000256" key="2">
    <source>
        <dbReference type="ARBA" id="ARBA00023125"/>
    </source>
</evidence>
<keyword evidence="3" id="KW-0804">Transcription</keyword>
<dbReference type="Gene3D" id="1.10.260.40">
    <property type="entry name" value="lambda repressor-like DNA-binding domains"/>
    <property type="match status" value="1"/>
</dbReference>
<dbReference type="SUPFAM" id="SSF47413">
    <property type="entry name" value="lambda repressor-like DNA-binding domains"/>
    <property type="match status" value="1"/>
</dbReference>
<proteinExistence type="predicted"/>
<protein>
    <submittedName>
        <fullName evidence="5">Lactose operon repressor</fullName>
    </submittedName>
</protein>
<gene>
    <name evidence="5" type="primary">lacI_1</name>
    <name evidence="5" type="ORF">CMsap09_01515</name>
</gene>
<accession>A0A251XQ01</accession>
<dbReference type="InterPro" id="IPR000843">
    <property type="entry name" value="HTH_LacI"/>
</dbReference>
<reference evidence="5 6" key="1">
    <citation type="submission" date="2016-08" db="EMBL/GenBank/DDBJ databases">
        <title>Genome sequence of Clavibacter michiganensis spp. strain CASJ009.</title>
        <authorList>
            <person name="Thapa S.P."/>
            <person name="Coaker G."/>
        </authorList>
    </citation>
    <scope>NUCLEOTIDE SEQUENCE [LARGE SCALE GENOMIC DNA]</scope>
    <source>
        <strain evidence="5">CASJ009</strain>
    </source>
</reference>
<dbReference type="SUPFAM" id="SSF53822">
    <property type="entry name" value="Periplasmic binding protein-like I"/>
    <property type="match status" value="1"/>
</dbReference>
<name>A0A251XQ01_9MICO</name>
<dbReference type="InterPro" id="IPR010982">
    <property type="entry name" value="Lambda_DNA-bd_dom_sf"/>
</dbReference>
<dbReference type="Pfam" id="PF00356">
    <property type="entry name" value="LacI"/>
    <property type="match status" value="1"/>
</dbReference>
<dbReference type="CDD" id="cd01392">
    <property type="entry name" value="HTH_LacI"/>
    <property type="match status" value="1"/>
</dbReference>
<sequence length="338" mass="35807">MSEPRRAKQPGLADVARLAGVSNATASRALNGSPQVSARRRAAVMRAVDELGYRPNEAARALVSGRNRLVGVLAEDTTRYGFASTIQGIQEAAIAHGLLVTVAVVRTGHADDAREAVDLLLRLPLAGVVGIEFDSPVSRALELLPADLPVASATLMGTHLSGVPHAHIDDEVGARLATQHLLDLGHATVHHLSVDHPSESGRGRTRAYLETLARAGARAPEVAMTGWHPLQAHDATQRALDDGVTALFCFNDDIALGSLRALAERGVRVPEDVSVVGFDDATYAQVLSPALTSVRMDFRGLGRAVLEQLVARIEGTPAPLEVDLPARLIVRESTAPPR</sequence>
<dbReference type="PANTHER" id="PTHR30146">
    <property type="entry name" value="LACI-RELATED TRANSCRIPTIONAL REPRESSOR"/>
    <property type="match status" value="1"/>
</dbReference>
<evidence type="ECO:0000259" key="4">
    <source>
        <dbReference type="PROSITE" id="PS50932"/>
    </source>
</evidence>
<dbReference type="Proteomes" id="UP000195106">
    <property type="component" value="Unassembled WGS sequence"/>
</dbReference>
<dbReference type="GO" id="GO:0000976">
    <property type="term" value="F:transcription cis-regulatory region binding"/>
    <property type="evidence" value="ECO:0007669"/>
    <property type="project" value="TreeGrafter"/>
</dbReference>
<dbReference type="InterPro" id="IPR046335">
    <property type="entry name" value="LacI/GalR-like_sensor"/>
</dbReference>
<evidence type="ECO:0000256" key="1">
    <source>
        <dbReference type="ARBA" id="ARBA00023015"/>
    </source>
</evidence>
<dbReference type="AlphaFoldDB" id="A0A251XQ01"/>
<dbReference type="InterPro" id="IPR028082">
    <property type="entry name" value="Peripla_BP_I"/>
</dbReference>
<dbReference type="PROSITE" id="PS50932">
    <property type="entry name" value="HTH_LACI_2"/>
    <property type="match status" value="1"/>
</dbReference>
<evidence type="ECO:0000256" key="3">
    <source>
        <dbReference type="ARBA" id="ARBA00023163"/>
    </source>
</evidence>
<evidence type="ECO:0000313" key="6">
    <source>
        <dbReference type="Proteomes" id="UP000195106"/>
    </source>
</evidence>
<dbReference type="Pfam" id="PF13377">
    <property type="entry name" value="Peripla_BP_3"/>
    <property type="match status" value="1"/>
</dbReference>
<comment type="caution">
    <text evidence="5">The sequence shown here is derived from an EMBL/GenBank/DDBJ whole genome shotgun (WGS) entry which is preliminary data.</text>
</comment>
<organism evidence="5 6">
    <name type="scientific">Clavibacter michiganensis</name>
    <dbReference type="NCBI Taxonomy" id="28447"/>
    <lineage>
        <taxon>Bacteria</taxon>
        <taxon>Bacillati</taxon>
        <taxon>Actinomycetota</taxon>
        <taxon>Actinomycetes</taxon>
        <taxon>Micrococcales</taxon>
        <taxon>Microbacteriaceae</taxon>
        <taxon>Clavibacter</taxon>
    </lineage>
</organism>
<evidence type="ECO:0000313" key="5">
    <source>
        <dbReference type="EMBL" id="OUE07597.1"/>
    </source>
</evidence>